<proteinExistence type="predicted"/>
<keyword evidence="1" id="KW-0472">Membrane</keyword>
<dbReference type="AlphaFoldDB" id="A0A556SBB3"/>
<sequence length="195" mass="22135">MNTNISQSQSRLNKYCKLMALLTFIPIITILIAMVSPLLFYFFNIHNIGLESGGYSFFIAHSADSSDIDPTKLSIWQAVLVTLIDTIIIAILVYAFFQLRLLFLSYSKSDYFSVSSANYCYKFGTTLVIWEVIQLITEPLSSLILSFNNDLSERYISLSFTSEDLMLLFPSISIMIVGQILKKACQIAEENKQFI</sequence>
<dbReference type="RefSeq" id="WP_144092029.1">
    <property type="nucleotide sequence ID" value="NZ_VMHM01000010.1"/>
</dbReference>
<reference evidence="2 3" key="1">
    <citation type="submission" date="2019-07" db="EMBL/GenBank/DDBJ databases">
        <title>Gilliamella genomes.</title>
        <authorList>
            <person name="Zheng H."/>
        </authorList>
    </citation>
    <scope>NUCLEOTIDE SEQUENCE [LARGE SCALE GENOMIC DNA]</scope>
    <source>
        <strain evidence="2 3">W8127</strain>
    </source>
</reference>
<dbReference type="EMBL" id="VMHM01000010">
    <property type="protein sequence ID" value="TSJ98439.1"/>
    <property type="molecule type" value="Genomic_DNA"/>
</dbReference>
<feature type="transmembrane region" description="Helical" evidence="1">
    <location>
        <begin position="75"/>
        <end position="97"/>
    </location>
</feature>
<name>A0A556SBB3_9GAMM</name>
<protein>
    <submittedName>
        <fullName evidence="2">DUF2975 domain-containing protein</fullName>
    </submittedName>
</protein>
<evidence type="ECO:0000256" key="1">
    <source>
        <dbReference type="SAM" id="Phobius"/>
    </source>
</evidence>
<accession>A0A556SBB3</accession>
<evidence type="ECO:0000313" key="2">
    <source>
        <dbReference type="EMBL" id="TSJ98439.1"/>
    </source>
</evidence>
<feature type="transmembrane region" description="Helical" evidence="1">
    <location>
        <begin position="21"/>
        <end position="43"/>
    </location>
</feature>
<comment type="caution">
    <text evidence="2">The sequence shown here is derived from an EMBL/GenBank/DDBJ whole genome shotgun (WGS) entry which is preliminary data.</text>
</comment>
<evidence type="ECO:0000313" key="3">
    <source>
        <dbReference type="Proteomes" id="UP000319483"/>
    </source>
</evidence>
<gene>
    <name evidence="2" type="ORF">FPQ15_07970</name>
</gene>
<keyword evidence="1" id="KW-0812">Transmembrane</keyword>
<keyword evidence="1" id="KW-1133">Transmembrane helix</keyword>
<organism evidence="2 3">
    <name type="scientific">Gilliamella apicola</name>
    <dbReference type="NCBI Taxonomy" id="1196095"/>
    <lineage>
        <taxon>Bacteria</taxon>
        <taxon>Pseudomonadati</taxon>
        <taxon>Pseudomonadota</taxon>
        <taxon>Gammaproteobacteria</taxon>
        <taxon>Orbales</taxon>
        <taxon>Orbaceae</taxon>
        <taxon>Gilliamella</taxon>
    </lineage>
</organism>
<dbReference type="Proteomes" id="UP000319483">
    <property type="component" value="Unassembled WGS sequence"/>
</dbReference>